<feature type="disulfide bond" evidence="17">
    <location>
        <begin position="387"/>
        <end position="470"/>
    </location>
</feature>
<evidence type="ECO:0000313" key="21">
    <source>
        <dbReference type="EMBL" id="CAB3219993.1"/>
    </source>
</evidence>
<evidence type="ECO:0000256" key="1">
    <source>
        <dbReference type="ARBA" id="ARBA00004498"/>
    </source>
</evidence>
<dbReference type="GO" id="GO:0004222">
    <property type="term" value="F:metalloendopeptidase activity"/>
    <property type="evidence" value="ECO:0007669"/>
    <property type="project" value="InterPro"/>
</dbReference>
<dbReference type="InterPro" id="IPR045371">
    <property type="entry name" value="ADAMTS_CR_3"/>
</dbReference>
<dbReference type="SMART" id="SM00209">
    <property type="entry name" value="TSP1"/>
    <property type="match status" value="3"/>
</dbReference>
<evidence type="ECO:0000256" key="3">
    <source>
        <dbReference type="ARBA" id="ARBA00022530"/>
    </source>
</evidence>
<dbReference type="InterPro" id="IPR050439">
    <property type="entry name" value="ADAMTS_ADAMTS-like"/>
</dbReference>
<dbReference type="InterPro" id="IPR000884">
    <property type="entry name" value="TSP1_rpt"/>
</dbReference>
<dbReference type="SMART" id="SM00608">
    <property type="entry name" value="ACR"/>
    <property type="match status" value="1"/>
</dbReference>
<comment type="cofactor">
    <cofactor evidence="16">
        <name>Zn(2+)</name>
        <dbReference type="ChEBI" id="CHEBI:29105"/>
    </cofactor>
    <text evidence="16">Binds 1 zinc ion per subunit.</text>
</comment>
<evidence type="ECO:0000256" key="8">
    <source>
        <dbReference type="ARBA" id="ARBA00022737"/>
    </source>
</evidence>
<evidence type="ECO:0000256" key="14">
    <source>
        <dbReference type="ARBA" id="ARBA00023180"/>
    </source>
</evidence>
<feature type="disulfide bond" evidence="17">
    <location>
        <begin position="591"/>
        <end position="603"/>
    </location>
</feature>
<dbReference type="Gene3D" id="2.60.120.830">
    <property type="match status" value="1"/>
</dbReference>
<keyword evidence="11" id="KW-0482">Metalloprotease</keyword>
<feature type="binding site" evidence="16 18">
    <location>
        <position position="419"/>
    </location>
    <ligand>
        <name>Zn(2+)</name>
        <dbReference type="ChEBI" id="CHEBI:29105"/>
        <note>catalytic</note>
    </ligand>
</feature>
<dbReference type="Pfam" id="PF17771">
    <property type="entry name" value="ADAMTS_CR_2"/>
    <property type="match status" value="1"/>
</dbReference>
<gene>
    <name evidence="21" type="primary">Adamts15</name>
</gene>
<accession>A0A6F9D533</accession>
<feature type="disulfide bond" evidence="17">
    <location>
        <begin position="342"/>
        <end position="393"/>
    </location>
</feature>
<dbReference type="Pfam" id="PF01421">
    <property type="entry name" value="Reprolysin"/>
    <property type="match status" value="1"/>
</dbReference>
<dbReference type="Pfam" id="PF05986">
    <property type="entry name" value="ADAMTS_spacer1"/>
    <property type="match status" value="1"/>
</dbReference>
<organism evidence="21">
    <name type="scientific">Phallusia mammillata</name>
    <dbReference type="NCBI Taxonomy" id="59560"/>
    <lineage>
        <taxon>Eukaryota</taxon>
        <taxon>Metazoa</taxon>
        <taxon>Chordata</taxon>
        <taxon>Tunicata</taxon>
        <taxon>Ascidiacea</taxon>
        <taxon>Phlebobranchia</taxon>
        <taxon>Ascidiidae</taxon>
        <taxon>Phallusia</taxon>
    </lineage>
</organism>
<feature type="binding site" evidence="16">
    <location>
        <position position="353"/>
    </location>
    <ligand>
        <name>Ca(2+)</name>
        <dbReference type="ChEBI" id="CHEBI:29108"/>
        <label>2</label>
    </ligand>
</feature>
<feature type="disulfide bond" evidence="17">
    <location>
        <begin position="425"/>
        <end position="454"/>
    </location>
</feature>
<dbReference type="InterPro" id="IPR001590">
    <property type="entry name" value="Peptidase_M12B"/>
</dbReference>
<feature type="active site" evidence="15 18">
    <location>
        <position position="410"/>
    </location>
</feature>
<feature type="disulfide bond" evidence="17">
    <location>
        <begin position="507"/>
        <end position="529"/>
    </location>
</feature>
<keyword evidence="14" id="KW-0325">Glycoprotein</keyword>
<feature type="disulfide bond" evidence="17">
    <location>
        <begin position="580"/>
        <end position="618"/>
    </location>
</feature>
<keyword evidence="10 16" id="KW-0862">Zinc</keyword>
<feature type="binding site" evidence="16 18">
    <location>
        <position position="409"/>
    </location>
    <ligand>
        <name>Zn(2+)</name>
        <dbReference type="ChEBI" id="CHEBI:29105"/>
        <note>catalytic</note>
    </ligand>
</feature>
<dbReference type="EMBL" id="LR782712">
    <property type="protein sequence ID" value="CAB3219993.1"/>
    <property type="molecule type" value="mRNA"/>
</dbReference>
<dbReference type="Pfam" id="PF19030">
    <property type="entry name" value="TSP1_ADAMTS"/>
    <property type="match status" value="1"/>
</dbReference>
<keyword evidence="4" id="KW-0645">Protease</keyword>
<keyword evidence="13 17" id="KW-1015">Disulfide bond</keyword>
<feature type="disulfide bond" evidence="17">
    <location>
        <begin position="513"/>
        <end position="548"/>
    </location>
</feature>
<dbReference type="GO" id="GO:0006508">
    <property type="term" value="P:proteolysis"/>
    <property type="evidence" value="ECO:0007669"/>
    <property type="project" value="UniProtKB-KW"/>
</dbReference>
<dbReference type="GO" id="GO:0031012">
    <property type="term" value="C:extracellular matrix"/>
    <property type="evidence" value="ECO:0007669"/>
    <property type="project" value="TreeGrafter"/>
</dbReference>
<dbReference type="InterPro" id="IPR006586">
    <property type="entry name" value="ADAM_Cys-rich"/>
</dbReference>
<keyword evidence="16" id="KW-0106">Calcium</keyword>
<keyword evidence="2" id="KW-0964">Secreted</keyword>
<evidence type="ECO:0000256" key="16">
    <source>
        <dbReference type="PIRSR" id="PIRSR613273-2"/>
    </source>
</evidence>
<evidence type="ECO:0000256" key="12">
    <source>
        <dbReference type="ARBA" id="ARBA00023145"/>
    </source>
</evidence>
<feature type="chain" id="PRO_5026200672" evidence="19">
    <location>
        <begin position="23"/>
        <end position="1029"/>
    </location>
</feature>
<dbReference type="AlphaFoldDB" id="A0A6F9D533"/>
<evidence type="ECO:0000256" key="6">
    <source>
        <dbReference type="ARBA" id="ARBA00022723"/>
    </source>
</evidence>
<evidence type="ECO:0000256" key="10">
    <source>
        <dbReference type="ARBA" id="ARBA00022833"/>
    </source>
</evidence>
<dbReference type="InterPro" id="IPR013273">
    <property type="entry name" value="ADAMTS/ADAMTS-like"/>
</dbReference>
<dbReference type="PANTHER" id="PTHR13723">
    <property type="entry name" value="ADAMTS A DISINTEGRIN AND METALLOPROTEASE WITH THROMBOSPONDIN MOTIFS PROTEASE"/>
    <property type="match status" value="1"/>
</dbReference>
<feature type="domain" description="Peptidase M12B" evidence="20">
    <location>
        <begin position="267"/>
        <end position="475"/>
    </location>
</feature>
<evidence type="ECO:0000259" key="20">
    <source>
        <dbReference type="PROSITE" id="PS50215"/>
    </source>
</evidence>
<feature type="binding site" evidence="16">
    <location>
        <position position="473"/>
    </location>
    <ligand>
        <name>Ca(2+)</name>
        <dbReference type="ChEBI" id="CHEBI:29108"/>
        <label>1</label>
    </ligand>
</feature>
<feature type="signal peptide" evidence="19">
    <location>
        <begin position="1"/>
        <end position="22"/>
    </location>
</feature>
<feature type="disulfide bond" evidence="17">
    <location>
        <begin position="576"/>
        <end position="613"/>
    </location>
</feature>
<dbReference type="FunFam" id="2.20.100.10:FF:000005">
    <property type="entry name" value="ADAM metallopeptidase with thrombospondin type 1 motif 9"/>
    <property type="match status" value="1"/>
</dbReference>
<dbReference type="FunFam" id="3.40.390.10:FF:000001">
    <property type="entry name" value="A disintegrin and metalloproteinase with thrombospondin motifs 1"/>
    <property type="match status" value="1"/>
</dbReference>
<feature type="binding site" evidence="16">
    <location>
        <position position="270"/>
    </location>
    <ligand>
        <name>Ca(2+)</name>
        <dbReference type="ChEBI" id="CHEBI:29108"/>
        <label>1</label>
    </ligand>
</feature>
<dbReference type="InterPro" id="IPR041645">
    <property type="entry name" value="ADAMTS_CR_2"/>
</dbReference>
<dbReference type="SUPFAM" id="SSF82895">
    <property type="entry name" value="TSP-1 type 1 repeat"/>
    <property type="match status" value="2"/>
</dbReference>
<dbReference type="Gene3D" id="3.40.1620.60">
    <property type="match status" value="2"/>
</dbReference>
<proteinExistence type="evidence at transcript level"/>
<dbReference type="Pfam" id="PF00090">
    <property type="entry name" value="TSP_1"/>
    <property type="match status" value="1"/>
</dbReference>
<evidence type="ECO:0000256" key="7">
    <source>
        <dbReference type="ARBA" id="ARBA00022729"/>
    </source>
</evidence>
<evidence type="ECO:0000256" key="13">
    <source>
        <dbReference type="ARBA" id="ARBA00023157"/>
    </source>
</evidence>
<feature type="binding site" evidence="16">
    <location>
        <position position="353"/>
    </location>
    <ligand>
        <name>Ca(2+)</name>
        <dbReference type="ChEBI" id="CHEBI:29108"/>
        <label>1</label>
    </ligand>
</feature>
<evidence type="ECO:0000256" key="19">
    <source>
        <dbReference type="SAM" id="SignalP"/>
    </source>
</evidence>
<name>A0A6F9D533_9ASCI</name>
<dbReference type="InterPro" id="IPR036383">
    <property type="entry name" value="TSP1_rpt_sf"/>
</dbReference>
<evidence type="ECO:0000256" key="18">
    <source>
        <dbReference type="PROSITE-ProRule" id="PRU00276"/>
    </source>
</evidence>
<dbReference type="FunFam" id="2.60.120.830:FF:000001">
    <property type="entry name" value="A disintegrin and metalloproteinase with thrombospondin motifs 1"/>
    <property type="match status" value="1"/>
</dbReference>
<evidence type="ECO:0000256" key="2">
    <source>
        <dbReference type="ARBA" id="ARBA00022525"/>
    </source>
</evidence>
<comment type="caution">
    <text evidence="18">Lacks conserved residue(s) required for the propagation of feature annotation.</text>
</comment>
<reference evidence="21" key="1">
    <citation type="submission" date="2020-04" db="EMBL/GenBank/DDBJ databases">
        <authorList>
            <person name="Neveu A P."/>
        </authorList>
    </citation>
    <scope>NUCLEOTIDE SEQUENCE</scope>
    <source>
        <tissue evidence="21">Whole embryo</tissue>
    </source>
</reference>
<keyword evidence="12" id="KW-0865">Zymogen</keyword>
<feature type="binding site" evidence="16">
    <location>
        <position position="470"/>
    </location>
    <ligand>
        <name>Ca(2+)</name>
        <dbReference type="ChEBI" id="CHEBI:29108"/>
        <label>1</label>
    </ligand>
</feature>
<keyword evidence="21" id="KW-0401">Integrin</keyword>
<dbReference type="InterPro" id="IPR002870">
    <property type="entry name" value="Peptidase_M12B_N"/>
</dbReference>
<feature type="disulfide bond" evidence="17">
    <location>
        <begin position="371"/>
        <end position="375"/>
    </location>
</feature>
<dbReference type="GO" id="GO:0007229">
    <property type="term" value="P:integrin-mediated signaling pathway"/>
    <property type="evidence" value="ECO:0007669"/>
    <property type="project" value="UniProtKB-KW"/>
</dbReference>
<dbReference type="Gene3D" id="3.40.390.10">
    <property type="entry name" value="Collagenase (Catalytic Domain)"/>
    <property type="match status" value="1"/>
</dbReference>
<feature type="binding site" evidence="16">
    <location>
        <position position="270"/>
    </location>
    <ligand>
        <name>Ca(2+)</name>
        <dbReference type="ChEBI" id="CHEBI:29108"/>
        <label>2</label>
    </ligand>
</feature>
<evidence type="ECO:0000256" key="4">
    <source>
        <dbReference type="ARBA" id="ARBA00022670"/>
    </source>
</evidence>
<dbReference type="Pfam" id="PF01562">
    <property type="entry name" value="Pep_M12B_propep"/>
    <property type="match status" value="1"/>
</dbReference>
<dbReference type="CDD" id="cd04273">
    <property type="entry name" value="ZnMc_ADAMTS_like"/>
    <property type="match status" value="1"/>
</dbReference>
<dbReference type="PROSITE" id="PS50092">
    <property type="entry name" value="TSP1"/>
    <property type="match status" value="3"/>
</dbReference>
<keyword evidence="5" id="KW-0165">Cleavage on pair of basic residues</keyword>
<dbReference type="InterPro" id="IPR024079">
    <property type="entry name" value="MetalloPept_cat_dom_sf"/>
</dbReference>
<dbReference type="PANTHER" id="PTHR13723:SF303">
    <property type="match status" value="1"/>
</dbReference>
<dbReference type="FunFam" id="2.20.100.10:FF:000006">
    <property type="entry name" value="A disintegrin and metalloproteinase with thrombospondin motifs 1"/>
    <property type="match status" value="1"/>
</dbReference>
<keyword evidence="3" id="KW-0272">Extracellular matrix</keyword>
<comment type="subcellular location">
    <subcellularLocation>
        <location evidence="1">Secreted</location>
        <location evidence="1">Extracellular space</location>
        <location evidence="1">Extracellular matrix</location>
    </subcellularLocation>
</comment>
<dbReference type="Gene3D" id="2.20.100.10">
    <property type="entry name" value="Thrombospondin type-1 (TSP1) repeat"/>
    <property type="match status" value="2"/>
</dbReference>
<sequence length="1029" mass="114476">MCTLSSICTTCIIILCAATTLAVKPLRVDVKASREKRNAVDVEIVTPVRMQEDLLQIANTHFRARRSVVSEEDLSKEFSNPTYKIHAFGEDLMVRLVPDDILVAPTFTTTYAWKNTSSPRSLDHSSQPQLRKCFYKGTVLGKPGSQAVMSICDSLTGSITTGEYQYTVRSAEATSTEDLKPHTIERRSLSREHKHGAQCGVKDSKHQPQYQETFLHSPMEEVVNTVVKQVKRSVSRESPEQNIIDFENSMGEEKSRRKRDVFESRQHYIETLVVADATMAREHGDDLEHYILSIMMVANRVFSHPSLGSAIALSVVKIMVVEDEREGPDVSTNAAATLRQFCTWQKRHNTPDDSHPDHADLAILLTRKNLCGDSCDTLGMAEVGTMCSGLHSCAIVEDDGLSAAYTVAHEVGHVLNMMHDDNGLCQANFDIDPKTHVMSATMDRVDRDQPWSLCSRQAVLDYLQEGRGNCLLDRPSQPKVYPRELPGQMYDVNAQCEMAFGEGAVACPYMNECGRLWCQLPSGTRTNKCHTRNYPRADGTPCAPGRHCLQGQCLHKTAPMQPIDGQWGSWSSYGTCSRTCGGGIQMSSRQCNNPSPQHGGQYCMGDRLRFNSCNNRKCPKVNGKEPGDFRSEQCASYNGQHIPLLGPRNNYSWIPKYVDVHQRDRCKLICQSVQTGAYITLADRVVDGTRCGPDTADVCVHGQCMPAGCDGVLNSKAKFNKCGVCNGDKSTCKRVRGKYNRRSPGYNDVITLPVGAANIKITQKGYRKNIYDGNYLALQNSRGEYILNGALTLITIAKDIEVNGSVIQYSGVSKVTERIHTTMPLKEAIKLQVLSLGIRGSDIAPPSIRYRYYISVPRRAAARRTGVKPTVLQRSTVSHKVKTTKASRKHQPRWVAGRWKKCRSQGKQQCGSGWKTRIVSCKIGKRVTTGCNPDIKPYDTLPCFIKACPTVQPRRRFPTQDSQPTIVNRYNYAFWNAGSWGPCSASCGLGTKMRIVKCQIRSGRLVANSKCDAGRRPSERHGCKLRECP</sequence>
<dbReference type="Pfam" id="PF19236">
    <property type="entry name" value="ADAMTS_CR_3"/>
    <property type="match status" value="1"/>
</dbReference>
<dbReference type="GO" id="GO:0046872">
    <property type="term" value="F:metal ion binding"/>
    <property type="evidence" value="ECO:0007669"/>
    <property type="project" value="UniProtKB-KW"/>
</dbReference>
<feature type="disulfide bond" evidence="17">
    <location>
        <begin position="542"/>
        <end position="553"/>
    </location>
</feature>
<keyword evidence="9" id="KW-0378">Hydrolase</keyword>
<dbReference type="PRINTS" id="PR01857">
    <property type="entry name" value="ADAMTSFAMILY"/>
</dbReference>
<keyword evidence="8" id="KW-0677">Repeat</keyword>
<dbReference type="GO" id="GO:0030198">
    <property type="term" value="P:extracellular matrix organization"/>
    <property type="evidence" value="ECO:0007669"/>
    <property type="project" value="InterPro"/>
</dbReference>
<evidence type="ECO:0000256" key="9">
    <source>
        <dbReference type="ARBA" id="ARBA00022801"/>
    </source>
</evidence>
<feature type="binding site" evidence="16 18">
    <location>
        <position position="413"/>
    </location>
    <ligand>
        <name>Zn(2+)</name>
        <dbReference type="ChEBI" id="CHEBI:29105"/>
        <note>catalytic</note>
    </ligand>
</feature>
<keyword evidence="6 16" id="KW-0479">Metal-binding</keyword>
<feature type="binding site" evidence="16">
    <location>
        <position position="360"/>
    </location>
    <ligand>
        <name>Ca(2+)</name>
        <dbReference type="ChEBI" id="CHEBI:29108"/>
        <label>1</label>
    </ligand>
</feature>
<dbReference type="InterPro" id="IPR010294">
    <property type="entry name" value="ADAMTS_spacer1"/>
</dbReference>
<evidence type="ECO:0000256" key="17">
    <source>
        <dbReference type="PIRSR" id="PIRSR613273-3"/>
    </source>
</evidence>
<feature type="disulfide bond" evidence="17">
    <location>
        <begin position="496"/>
        <end position="518"/>
    </location>
</feature>
<evidence type="ECO:0000256" key="11">
    <source>
        <dbReference type="ARBA" id="ARBA00023049"/>
    </source>
</evidence>
<keyword evidence="7 19" id="KW-0732">Signal</keyword>
<dbReference type="SUPFAM" id="SSF55486">
    <property type="entry name" value="Metalloproteases ('zincins'), catalytic domain"/>
    <property type="match status" value="1"/>
</dbReference>
<feature type="binding site" evidence="16">
    <location>
        <position position="473"/>
    </location>
    <ligand>
        <name>Ca(2+)</name>
        <dbReference type="ChEBI" id="CHEBI:29108"/>
        <label>2</label>
    </ligand>
</feature>
<protein>
    <submittedName>
        <fullName evidence="21">A disintegrin and metalloproteinase with thrombospondin motifs 15</fullName>
    </submittedName>
</protein>
<dbReference type="PROSITE" id="PS50215">
    <property type="entry name" value="ADAM_MEPRO"/>
    <property type="match status" value="1"/>
</dbReference>
<evidence type="ECO:0000256" key="5">
    <source>
        <dbReference type="ARBA" id="ARBA00022685"/>
    </source>
</evidence>
<evidence type="ECO:0000256" key="15">
    <source>
        <dbReference type="PIRSR" id="PIRSR613273-1"/>
    </source>
</evidence>